<feature type="compositionally biased region" description="Pro residues" evidence="1">
    <location>
        <begin position="105"/>
        <end position="114"/>
    </location>
</feature>
<organism evidence="2 3">
    <name type="scientific">Vigna unguiculata</name>
    <name type="common">Cowpea</name>
    <dbReference type="NCBI Taxonomy" id="3917"/>
    <lineage>
        <taxon>Eukaryota</taxon>
        <taxon>Viridiplantae</taxon>
        <taxon>Streptophyta</taxon>
        <taxon>Embryophyta</taxon>
        <taxon>Tracheophyta</taxon>
        <taxon>Spermatophyta</taxon>
        <taxon>Magnoliopsida</taxon>
        <taxon>eudicotyledons</taxon>
        <taxon>Gunneridae</taxon>
        <taxon>Pentapetalae</taxon>
        <taxon>rosids</taxon>
        <taxon>fabids</taxon>
        <taxon>Fabales</taxon>
        <taxon>Fabaceae</taxon>
        <taxon>Papilionoideae</taxon>
        <taxon>50 kb inversion clade</taxon>
        <taxon>NPAAA clade</taxon>
        <taxon>indigoferoid/millettioid clade</taxon>
        <taxon>Phaseoleae</taxon>
        <taxon>Vigna</taxon>
    </lineage>
</organism>
<feature type="compositionally biased region" description="Basic residues" evidence="1">
    <location>
        <begin position="90"/>
        <end position="104"/>
    </location>
</feature>
<dbReference type="EMBL" id="CP039349">
    <property type="protein sequence ID" value="QCD93701.1"/>
    <property type="molecule type" value="Genomic_DNA"/>
</dbReference>
<proteinExistence type="predicted"/>
<feature type="region of interest" description="Disordered" evidence="1">
    <location>
        <begin position="65"/>
        <end position="128"/>
    </location>
</feature>
<feature type="region of interest" description="Disordered" evidence="1">
    <location>
        <begin position="1"/>
        <end position="25"/>
    </location>
</feature>
<dbReference type="AlphaFoldDB" id="A0A4D6LZC2"/>
<feature type="compositionally biased region" description="Polar residues" evidence="1">
    <location>
        <begin position="65"/>
        <end position="88"/>
    </location>
</feature>
<dbReference type="Proteomes" id="UP000501690">
    <property type="component" value="Linkage Group LG5"/>
</dbReference>
<sequence>MSQPRYAAPNTSANRIPKPPRLRKHPTSLMTAHITLRHGRSQPLVYEPPAKPRGRLLKVLRPFTQPRSHQPHTLHQTPSLEHGPQQNWRPHIHRRKPHKIRGPRRPPWWPPTPRYGPHTPHYRYLSTK</sequence>
<keyword evidence="3" id="KW-1185">Reference proteome</keyword>
<evidence type="ECO:0000313" key="2">
    <source>
        <dbReference type="EMBL" id="QCD93701.1"/>
    </source>
</evidence>
<accession>A0A4D6LZC2</accession>
<protein>
    <submittedName>
        <fullName evidence="2">Uncharacterized protein</fullName>
    </submittedName>
</protein>
<evidence type="ECO:0000256" key="1">
    <source>
        <dbReference type="SAM" id="MobiDB-lite"/>
    </source>
</evidence>
<feature type="compositionally biased region" description="Polar residues" evidence="1">
    <location>
        <begin position="1"/>
        <end position="14"/>
    </location>
</feature>
<evidence type="ECO:0000313" key="3">
    <source>
        <dbReference type="Proteomes" id="UP000501690"/>
    </source>
</evidence>
<gene>
    <name evidence="2" type="ORF">DEO72_LG5g1777</name>
</gene>
<name>A0A4D6LZC2_VIGUN</name>
<reference evidence="2 3" key="1">
    <citation type="submission" date="2019-04" db="EMBL/GenBank/DDBJ databases">
        <title>An improved genome assembly and genetic linkage map for asparagus bean, Vigna unguiculata ssp. sesquipedialis.</title>
        <authorList>
            <person name="Xia Q."/>
            <person name="Zhang R."/>
            <person name="Dong Y."/>
        </authorList>
    </citation>
    <scope>NUCLEOTIDE SEQUENCE [LARGE SCALE GENOMIC DNA]</scope>
    <source>
        <tissue evidence="2">Leaf</tissue>
    </source>
</reference>